<dbReference type="FunFam" id="2.70.70.10:FF:000006">
    <property type="entry name" value="M23 family peptidase"/>
    <property type="match status" value="1"/>
</dbReference>
<dbReference type="GO" id="GO:0004222">
    <property type="term" value="F:metalloendopeptidase activity"/>
    <property type="evidence" value="ECO:0007669"/>
    <property type="project" value="TreeGrafter"/>
</dbReference>
<dbReference type="SUPFAM" id="SSF51261">
    <property type="entry name" value="Duplicated hybrid motif"/>
    <property type="match status" value="1"/>
</dbReference>
<feature type="domain" description="M23ase beta-sheet core" evidence="4">
    <location>
        <begin position="170"/>
        <end position="263"/>
    </location>
</feature>
<sequence length="313" mass="35932">MDKYTNRYITFTINNDNGIKQLRVSKKPLFYILYTLLGLFFAFSIAFVFINLSLIQMDKDRLDIELELVETKRINEELNNLLSQTQLELHEKNEEISEATDYFNKVENIIGIPTENELPLKQRVDIARLDTEQRTTLLQLIPSGSPLEDSIINSYFGYRHHPVLKRKALHMGVDLKATIGTPVYATADGIIETASFDRFNGNLVIIQHIYGFKSYYAHLNKTMVKSGSFVKKGDLIAYSGNTGISSGPHLHYEIRFLSKSLDPLTFVMWGMKNYTEIFEKETEISWDSLITAISHIKVQDPTPQPQLSLQEQK</sequence>
<gene>
    <name evidence="5" type="ORF">ATR_1068</name>
    <name evidence="6" type="ORF">CRU87_02465</name>
</gene>
<dbReference type="InterPro" id="IPR016047">
    <property type="entry name" value="M23ase_b-sheet_dom"/>
</dbReference>
<dbReference type="PANTHER" id="PTHR21666:SF289">
    <property type="entry name" value="L-ALA--D-GLU ENDOPEPTIDASE"/>
    <property type="match status" value="1"/>
</dbReference>
<dbReference type="Proteomes" id="UP000289132">
    <property type="component" value="Unassembled WGS sequence"/>
</dbReference>
<keyword evidence="3" id="KW-1133">Transmembrane helix</keyword>
<dbReference type="InterPro" id="IPR011055">
    <property type="entry name" value="Dup_hybrid_motif"/>
</dbReference>
<dbReference type="Proteomes" id="UP000254504">
    <property type="component" value="Chromosome"/>
</dbReference>
<dbReference type="PANTHER" id="PTHR21666">
    <property type="entry name" value="PEPTIDASE-RELATED"/>
    <property type="match status" value="1"/>
</dbReference>
<dbReference type="EMBL" id="PDKD01000002">
    <property type="protein sequence ID" value="RXJ92662.1"/>
    <property type="molecule type" value="Genomic_DNA"/>
</dbReference>
<dbReference type="EMBL" id="CP031367">
    <property type="protein sequence ID" value="AXK48931.1"/>
    <property type="molecule type" value="Genomic_DNA"/>
</dbReference>
<keyword evidence="8" id="KW-1185">Reference proteome</keyword>
<evidence type="ECO:0000313" key="5">
    <source>
        <dbReference type="EMBL" id="AXK48931.1"/>
    </source>
</evidence>
<dbReference type="CDD" id="cd12797">
    <property type="entry name" value="M23_peptidase"/>
    <property type="match status" value="1"/>
</dbReference>
<feature type="transmembrane region" description="Helical" evidence="3">
    <location>
        <begin position="29"/>
        <end position="50"/>
    </location>
</feature>
<evidence type="ECO:0000313" key="6">
    <source>
        <dbReference type="EMBL" id="RXJ92662.1"/>
    </source>
</evidence>
<evidence type="ECO:0000259" key="4">
    <source>
        <dbReference type="Pfam" id="PF01551"/>
    </source>
</evidence>
<name>A0AAD0VMH8_9BACT</name>
<reference evidence="6 8" key="1">
    <citation type="submission" date="2017-10" db="EMBL/GenBank/DDBJ databases">
        <title>Genomics of the genus Arcobacter.</title>
        <authorList>
            <person name="Perez-Cataluna A."/>
            <person name="Figueras M.J."/>
        </authorList>
    </citation>
    <scope>NUCLEOTIDE SEQUENCE [LARGE SCALE GENOMIC DNA]</scope>
    <source>
        <strain evidence="6 8">LMG 25534</strain>
    </source>
</reference>
<dbReference type="Pfam" id="PF01551">
    <property type="entry name" value="Peptidase_M23"/>
    <property type="match status" value="1"/>
</dbReference>
<keyword evidence="3" id="KW-0812">Transmembrane</keyword>
<dbReference type="KEGG" id="atp:ATR_1068"/>
<keyword evidence="1" id="KW-0732">Signal</keyword>
<evidence type="ECO:0000256" key="3">
    <source>
        <dbReference type="SAM" id="Phobius"/>
    </source>
</evidence>
<evidence type="ECO:0000256" key="1">
    <source>
        <dbReference type="ARBA" id="ARBA00022729"/>
    </source>
</evidence>
<protein>
    <submittedName>
        <fullName evidence="6">Peptidase M23</fullName>
    </submittedName>
    <submittedName>
        <fullName evidence="5">Zinc metallopeptidase, M23 family</fullName>
    </submittedName>
</protein>
<evidence type="ECO:0000313" key="8">
    <source>
        <dbReference type="Proteomes" id="UP000289132"/>
    </source>
</evidence>
<organism evidence="5 7">
    <name type="scientific">Aliarcobacter trophiarum LMG 25534</name>
    <dbReference type="NCBI Taxonomy" id="1032241"/>
    <lineage>
        <taxon>Bacteria</taxon>
        <taxon>Pseudomonadati</taxon>
        <taxon>Campylobacterota</taxon>
        <taxon>Epsilonproteobacteria</taxon>
        <taxon>Campylobacterales</taxon>
        <taxon>Arcobacteraceae</taxon>
        <taxon>Aliarcobacter</taxon>
    </lineage>
</organism>
<dbReference type="RefSeq" id="WP_115428436.1">
    <property type="nucleotide sequence ID" value="NZ_CP031367.1"/>
</dbReference>
<evidence type="ECO:0000313" key="7">
    <source>
        <dbReference type="Proteomes" id="UP000254504"/>
    </source>
</evidence>
<dbReference type="Gene3D" id="2.70.70.10">
    <property type="entry name" value="Glucose Permease (Domain IIA)"/>
    <property type="match status" value="1"/>
</dbReference>
<keyword evidence="3" id="KW-0472">Membrane</keyword>
<keyword evidence="2" id="KW-0175">Coiled coil</keyword>
<feature type="coiled-coil region" evidence="2">
    <location>
        <begin position="68"/>
        <end position="95"/>
    </location>
</feature>
<dbReference type="AlphaFoldDB" id="A0AAD0VMH8"/>
<evidence type="ECO:0000256" key="2">
    <source>
        <dbReference type="SAM" id="Coils"/>
    </source>
</evidence>
<proteinExistence type="predicted"/>
<accession>A0AAD0VMH8</accession>
<reference evidence="5 7" key="2">
    <citation type="submission" date="2018-07" db="EMBL/GenBank/DDBJ databases">
        <title>Complete genome of the Arcobacter trophiarum type strain LMG 25534.</title>
        <authorList>
            <person name="Miller W.G."/>
            <person name="Yee E."/>
        </authorList>
    </citation>
    <scope>NUCLEOTIDE SEQUENCE [LARGE SCALE GENOMIC DNA]</scope>
    <source>
        <strain evidence="5 7">LMG 25534</strain>
    </source>
</reference>
<dbReference type="InterPro" id="IPR050570">
    <property type="entry name" value="Cell_wall_metabolism_enzyme"/>
</dbReference>